<comment type="caution">
    <text evidence="1">The sequence shown here is derived from an EMBL/GenBank/DDBJ whole genome shotgun (WGS) entry which is preliminary data.</text>
</comment>
<protein>
    <recommendedName>
        <fullName evidence="2">PhoP regulatory network protein YrbL</fullName>
    </recommendedName>
</protein>
<name>A0AAI9GD53_PROST</name>
<sequence length="209" mass="24471">MKSLLAKKIVLSPSLLIASGRHRACYQHPEHDGLCIKVHHPNKDIRETIREVKYYKRIYRNTSSINAIAHYYGTQETNLGTGYVFQLIKDKTGNVANTLDYYLKNKHSFLKHQKSMRIAYELFKKTVYKDAIVTMTLKPYNIVYQLGYKPHGQFFIIDNLGCANLIPIDYYSSTLARTTLTRRFTDFEQRMMREYHVKLSTMQSVESKD</sequence>
<dbReference type="AlphaFoldDB" id="A0AAI9GD53"/>
<dbReference type="EMBL" id="ABMABF030000001">
    <property type="protein sequence ID" value="EMJ5132888.1"/>
    <property type="molecule type" value="Genomic_DNA"/>
</dbReference>
<evidence type="ECO:0008006" key="2">
    <source>
        <dbReference type="Google" id="ProtNLM"/>
    </source>
</evidence>
<organism evidence="1">
    <name type="scientific">Providencia stuartii</name>
    <dbReference type="NCBI Taxonomy" id="588"/>
    <lineage>
        <taxon>Bacteria</taxon>
        <taxon>Pseudomonadati</taxon>
        <taxon>Pseudomonadota</taxon>
        <taxon>Gammaproteobacteria</taxon>
        <taxon>Enterobacterales</taxon>
        <taxon>Morganellaceae</taxon>
        <taxon>Providencia</taxon>
    </lineage>
</organism>
<dbReference type="InterPro" id="IPR011009">
    <property type="entry name" value="Kinase-like_dom_sf"/>
</dbReference>
<gene>
    <name evidence="1" type="ORF">RG298_000557</name>
</gene>
<evidence type="ECO:0000313" key="1">
    <source>
        <dbReference type="EMBL" id="EMJ5132888.1"/>
    </source>
</evidence>
<accession>A0AAI9GD53</accession>
<dbReference type="SUPFAM" id="SSF56112">
    <property type="entry name" value="Protein kinase-like (PK-like)"/>
    <property type="match status" value="1"/>
</dbReference>
<reference evidence="1" key="1">
    <citation type="submission" date="2024-02" db="EMBL/GenBank/DDBJ databases">
        <authorList>
            <consortium name="Clinical and Environmental Microbiology Branch: Whole genome sequencing antimicrobial resistance pathogens in the healthcare setting"/>
        </authorList>
    </citation>
    <scope>NUCLEOTIDE SEQUENCE</scope>
    <source>
        <strain evidence="1">2021GO-0154</strain>
    </source>
</reference>
<proteinExistence type="predicted"/>
<dbReference type="InterPro" id="IPR019647">
    <property type="entry name" value="PhoP_reg_network_YrbL"/>
</dbReference>
<dbReference type="Pfam" id="PF10707">
    <property type="entry name" value="YrbL-PhoP_reg"/>
    <property type="match status" value="1"/>
</dbReference>